<organism evidence="1 2">
    <name type="scientific">Corallincola luteus</name>
    <dbReference type="NCBI Taxonomy" id="1775177"/>
    <lineage>
        <taxon>Bacteria</taxon>
        <taxon>Pseudomonadati</taxon>
        <taxon>Pseudomonadota</taxon>
        <taxon>Gammaproteobacteria</taxon>
        <taxon>Alteromonadales</taxon>
        <taxon>Psychromonadaceae</taxon>
        <taxon>Corallincola</taxon>
    </lineage>
</organism>
<gene>
    <name evidence="1" type="ORF">EZV61_03440</name>
</gene>
<evidence type="ECO:0000313" key="2">
    <source>
        <dbReference type="Proteomes" id="UP000292554"/>
    </source>
</evidence>
<evidence type="ECO:0000313" key="1">
    <source>
        <dbReference type="EMBL" id="TCI05031.1"/>
    </source>
</evidence>
<dbReference type="Proteomes" id="UP000292554">
    <property type="component" value="Unassembled WGS sequence"/>
</dbReference>
<proteinExistence type="predicted"/>
<comment type="caution">
    <text evidence="1">The sequence shown here is derived from an EMBL/GenBank/DDBJ whole genome shotgun (WGS) entry which is preliminary data.</text>
</comment>
<keyword evidence="2" id="KW-1185">Reference proteome</keyword>
<name>A0ABY2AS41_9GAMM</name>
<reference evidence="1 2" key="1">
    <citation type="submission" date="2019-02" db="EMBL/GenBank/DDBJ databases">
        <title>Corallincola luteus sp. nov., a marine bacterium isolated from surface sediment of Bohai Sea in China.</title>
        <authorList>
            <person name="Ren Q."/>
        </authorList>
    </citation>
    <scope>NUCLEOTIDE SEQUENCE [LARGE SCALE GENOMIC DNA]</scope>
    <source>
        <strain evidence="1 2">DASS28</strain>
    </source>
</reference>
<accession>A0ABY2AS41</accession>
<protein>
    <submittedName>
        <fullName evidence="1">Uncharacterized protein</fullName>
    </submittedName>
</protein>
<dbReference type="EMBL" id="SJXE01000001">
    <property type="protein sequence ID" value="TCI05031.1"/>
    <property type="molecule type" value="Genomic_DNA"/>
</dbReference>
<dbReference type="RefSeq" id="WP_131414334.1">
    <property type="nucleotide sequence ID" value="NZ_SJXE01000001.1"/>
</dbReference>
<sequence length="154" mass="17885">MEELRYQALELIDDATFVSDIAVVIRELRAFEEMDRISSGRMSKDINRLFEAFDNMLPASINNCIELSPDFGDAFAKLRECAAEDISFGQREFNRGIKRRYIDKARLLCRRYGIKTKKTEGSTYHLVLAMLLTYSGSDLSIEQANRRAWTWLRD</sequence>